<reference evidence="2" key="1">
    <citation type="journal article" date="2023" name="Mol. Phylogenet. Evol.">
        <title>Genome-scale phylogeny and comparative genomics of the fungal order Sordariales.</title>
        <authorList>
            <person name="Hensen N."/>
            <person name="Bonometti L."/>
            <person name="Westerberg I."/>
            <person name="Brannstrom I.O."/>
            <person name="Guillou S."/>
            <person name="Cros-Aarteil S."/>
            <person name="Calhoun S."/>
            <person name="Haridas S."/>
            <person name="Kuo A."/>
            <person name="Mondo S."/>
            <person name="Pangilinan J."/>
            <person name="Riley R."/>
            <person name="LaButti K."/>
            <person name="Andreopoulos B."/>
            <person name="Lipzen A."/>
            <person name="Chen C."/>
            <person name="Yan M."/>
            <person name="Daum C."/>
            <person name="Ng V."/>
            <person name="Clum A."/>
            <person name="Steindorff A."/>
            <person name="Ohm R.A."/>
            <person name="Martin F."/>
            <person name="Silar P."/>
            <person name="Natvig D.O."/>
            <person name="Lalanne C."/>
            <person name="Gautier V."/>
            <person name="Ament-Velasquez S.L."/>
            <person name="Kruys A."/>
            <person name="Hutchinson M.I."/>
            <person name="Powell A.J."/>
            <person name="Barry K."/>
            <person name="Miller A.N."/>
            <person name="Grigoriev I.V."/>
            <person name="Debuchy R."/>
            <person name="Gladieux P."/>
            <person name="Hiltunen Thoren M."/>
            <person name="Johannesson H."/>
        </authorList>
    </citation>
    <scope>NUCLEOTIDE SEQUENCE</scope>
    <source>
        <strain evidence="2">PSN324</strain>
    </source>
</reference>
<organism evidence="2 3">
    <name type="scientific">Cladorrhinum samala</name>
    <dbReference type="NCBI Taxonomy" id="585594"/>
    <lineage>
        <taxon>Eukaryota</taxon>
        <taxon>Fungi</taxon>
        <taxon>Dikarya</taxon>
        <taxon>Ascomycota</taxon>
        <taxon>Pezizomycotina</taxon>
        <taxon>Sordariomycetes</taxon>
        <taxon>Sordariomycetidae</taxon>
        <taxon>Sordariales</taxon>
        <taxon>Podosporaceae</taxon>
        <taxon>Cladorrhinum</taxon>
    </lineage>
</organism>
<reference evidence="2" key="2">
    <citation type="submission" date="2023-06" db="EMBL/GenBank/DDBJ databases">
        <authorList>
            <consortium name="Lawrence Berkeley National Laboratory"/>
            <person name="Mondo S.J."/>
            <person name="Hensen N."/>
            <person name="Bonometti L."/>
            <person name="Westerberg I."/>
            <person name="Brannstrom I.O."/>
            <person name="Guillou S."/>
            <person name="Cros-Aarteil S."/>
            <person name="Calhoun S."/>
            <person name="Haridas S."/>
            <person name="Kuo A."/>
            <person name="Pangilinan J."/>
            <person name="Riley R."/>
            <person name="Labutti K."/>
            <person name="Andreopoulos B."/>
            <person name="Lipzen A."/>
            <person name="Chen C."/>
            <person name="Yanf M."/>
            <person name="Daum C."/>
            <person name="Ng V."/>
            <person name="Clum A."/>
            <person name="Steindorff A."/>
            <person name="Ohm R."/>
            <person name="Martin F."/>
            <person name="Silar P."/>
            <person name="Natvig D."/>
            <person name="Lalanne C."/>
            <person name="Gautier V."/>
            <person name="Ament-Velasquez S.L."/>
            <person name="Kruys A."/>
            <person name="Hutchinson M.I."/>
            <person name="Powell A.J."/>
            <person name="Barry K."/>
            <person name="Miller A.N."/>
            <person name="Grigoriev I.V."/>
            <person name="Debuchy R."/>
            <person name="Gladieux P."/>
            <person name="Thoren M.H."/>
            <person name="Johannesson H."/>
        </authorList>
    </citation>
    <scope>NUCLEOTIDE SEQUENCE</scope>
    <source>
        <strain evidence="2">PSN324</strain>
    </source>
</reference>
<evidence type="ECO:0000313" key="3">
    <source>
        <dbReference type="Proteomes" id="UP001321749"/>
    </source>
</evidence>
<accession>A0AAV9I0S2</accession>
<dbReference type="Proteomes" id="UP001321749">
    <property type="component" value="Unassembled WGS sequence"/>
</dbReference>
<dbReference type="AlphaFoldDB" id="A0AAV9I0S2"/>
<evidence type="ECO:0000313" key="2">
    <source>
        <dbReference type="EMBL" id="KAK4465855.1"/>
    </source>
</evidence>
<feature type="region of interest" description="Disordered" evidence="1">
    <location>
        <begin position="170"/>
        <end position="194"/>
    </location>
</feature>
<dbReference type="EMBL" id="MU864936">
    <property type="protein sequence ID" value="KAK4465855.1"/>
    <property type="molecule type" value="Genomic_DNA"/>
</dbReference>
<name>A0AAV9I0S2_9PEZI</name>
<comment type="caution">
    <text evidence="2">The sequence shown here is derived from an EMBL/GenBank/DDBJ whole genome shotgun (WGS) entry which is preliminary data.</text>
</comment>
<protein>
    <submittedName>
        <fullName evidence="2">Uncharacterized protein</fullName>
    </submittedName>
</protein>
<sequence>MARSSREGFLVAANRSVGKAIAYIKDEHVAVYAQTTKCHGYSWTREPLSTRTWTLQEELLASKNDTLYDRQNALEKCLFKTHCELTNRHDLLPAISGTAMTFREKKGAGSYLAGMWKTDLLRSPLWSRTKSSSSASSSKAWDNLSPAPPYNSSYRALFLVLGISEEPVRQLPRDQPPTAKISNGSGPQSQTRNVTSMIPKEGTTWEPWWRATSRFAGRFLRCSSTGTAAAGILGENQLQYCAYHFEEPSDLAFEFSLRIEQYQEEEIPEVLWLGI</sequence>
<keyword evidence="3" id="KW-1185">Reference proteome</keyword>
<gene>
    <name evidence="2" type="ORF">QBC42DRAFT_333094</name>
</gene>
<proteinExistence type="predicted"/>
<evidence type="ECO:0000256" key="1">
    <source>
        <dbReference type="SAM" id="MobiDB-lite"/>
    </source>
</evidence>
<feature type="compositionally biased region" description="Polar residues" evidence="1">
    <location>
        <begin position="180"/>
        <end position="194"/>
    </location>
</feature>